<organism evidence="2 3">
    <name type="scientific">Nocardia uniformis</name>
    <dbReference type="NCBI Taxonomy" id="53432"/>
    <lineage>
        <taxon>Bacteria</taxon>
        <taxon>Bacillati</taxon>
        <taxon>Actinomycetota</taxon>
        <taxon>Actinomycetes</taxon>
        <taxon>Mycobacteriales</taxon>
        <taxon>Nocardiaceae</taxon>
        <taxon>Nocardia</taxon>
    </lineage>
</organism>
<dbReference type="AlphaFoldDB" id="A0A849C4Z7"/>
<dbReference type="GO" id="GO:0016740">
    <property type="term" value="F:transferase activity"/>
    <property type="evidence" value="ECO:0007669"/>
    <property type="project" value="UniProtKB-KW"/>
</dbReference>
<reference evidence="2 3" key="1">
    <citation type="submission" date="2020-05" db="EMBL/GenBank/DDBJ databases">
        <title>MicrobeNet Type strains.</title>
        <authorList>
            <person name="Nicholson A.C."/>
        </authorList>
    </citation>
    <scope>NUCLEOTIDE SEQUENCE [LARGE SCALE GENOMIC DNA]</scope>
    <source>
        <strain evidence="2 3">JCM 3224</strain>
    </source>
</reference>
<evidence type="ECO:0000313" key="2">
    <source>
        <dbReference type="EMBL" id="NNH73702.1"/>
    </source>
</evidence>
<dbReference type="SUPFAM" id="SSF56112">
    <property type="entry name" value="Protein kinase-like (PK-like)"/>
    <property type="match status" value="1"/>
</dbReference>
<proteinExistence type="predicted"/>
<dbReference type="InterPro" id="IPR011009">
    <property type="entry name" value="Kinase-like_dom_sf"/>
</dbReference>
<feature type="domain" description="Aminoglycoside phosphotransferase" evidence="1">
    <location>
        <begin position="40"/>
        <end position="220"/>
    </location>
</feature>
<dbReference type="Proteomes" id="UP000586827">
    <property type="component" value="Unassembled WGS sequence"/>
</dbReference>
<keyword evidence="3" id="KW-1185">Reference proteome</keyword>
<sequence>MPRPDATGTEFTPGFTARIVEVACVRAGLDPTGYTLIRHHTNAVYRLAHEPVVVKINRPGSTAPARVVPLLGWLERHGIAAAPLRPVPGQPMVISGCPVTFWEYLPQDREVTTVDLAEPLAKLHAVREFTLRLPVHDPMDGVERSIDMSSILDDTQRAALYSWCERAKIELSDISYDHAPAVIHGDAQHRNALWHNIAGRAVLSDWDNCAFGQPEWDAITVEVHARRFGYPQYDYDRFCGALGWDVRDWNGYNTFRMIRELRMITTNARKSAPASPAAAEVLRRIDHGPETWHRL</sequence>
<dbReference type="Pfam" id="PF01636">
    <property type="entry name" value="APH"/>
    <property type="match status" value="1"/>
</dbReference>
<comment type="caution">
    <text evidence="2">The sequence shown here is derived from an EMBL/GenBank/DDBJ whole genome shotgun (WGS) entry which is preliminary data.</text>
</comment>
<dbReference type="InterPro" id="IPR002575">
    <property type="entry name" value="Aminoglycoside_PTrfase"/>
</dbReference>
<evidence type="ECO:0000313" key="3">
    <source>
        <dbReference type="Proteomes" id="UP000586827"/>
    </source>
</evidence>
<dbReference type="EMBL" id="JABELX010000011">
    <property type="protein sequence ID" value="NNH73702.1"/>
    <property type="molecule type" value="Genomic_DNA"/>
</dbReference>
<evidence type="ECO:0000259" key="1">
    <source>
        <dbReference type="Pfam" id="PF01636"/>
    </source>
</evidence>
<accession>A0A849C4Z7</accession>
<gene>
    <name evidence="2" type="ORF">HLB23_28265</name>
</gene>
<protein>
    <submittedName>
        <fullName evidence="2">Phosphotransferase</fullName>
    </submittedName>
</protein>
<dbReference type="Gene3D" id="3.90.1200.10">
    <property type="match status" value="1"/>
</dbReference>
<name>A0A849C4Z7_9NOCA</name>
<keyword evidence="2" id="KW-0808">Transferase</keyword>